<sequence>MRPHSPCAEIDVSVTPYGDFPLWRGSRRMSGGDHQATPRPHHPPMAQAVCAESFRYSSTVSMMP</sequence>
<name>A0A0U0QJ66_MYCTX</name>
<gene>
    <name evidence="2" type="ORF">ERS007703_00187</name>
</gene>
<protein>
    <submittedName>
        <fullName evidence="2">Integral membrane transport protein</fullName>
    </submittedName>
</protein>
<proteinExistence type="predicted"/>
<accession>A0A0U0QJ66</accession>
<evidence type="ECO:0000256" key="1">
    <source>
        <dbReference type="SAM" id="MobiDB-lite"/>
    </source>
</evidence>
<dbReference type="Proteomes" id="UP000038802">
    <property type="component" value="Unassembled WGS sequence"/>
</dbReference>
<feature type="region of interest" description="Disordered" evidence="1">
    <location>
        <begin position="25"/>
        <end position="44"/>
    </location>
</feature>
<evidence type="ECO:0000313" key="3">
    <source>
        <dbReference type="Proteomes" id="UP000038802"/>
    </source>
</evidence>
<organism evidence="2 3">
    <name type="scientific">Mycobacterium tuberculosis</name>
    <dbReference type="NCBI Taxonomy" id="1773"/>
    <lineage>
        <taxon>Bacteria</taxon>
        <taxon>Bacillati</taxon>
        <taxon>Actinomycetota</taxon>
        <taxon>Actinomycetes</taxon>
        <taxon>Mycobacteriales</taxon>
        <taxon>Mycobacteriaceae</taxon>
        <taxon>Mycobacterium</taxon>
        <taxon>Mycobacterium tuberculosis complex</taxon>
    </lineage>
</organism>
<dbReference type="AlphaFoldDB" id="A0A0U0QJ66"/>
<dbReference type="EMBL" id="CSAE01000010">
    <property type="protein sequence ID" value="COU97340.1"/>
    <property type="molecule type" value="Genomic_DNA"/>
</dbReference>
<reference evidence="3" key="1">
    <citation type="submission" date="2015-03" db="EMBL/GenBank/DDBJ databases">
        <authorList>
            <consortium name="Pathogen Informatics"/>
        </authorList>
    </citation>
    <scope>NUCLEOTIDE SEQUENCE [LARGE SCALE GENOMIC DNA]</scope>
    <source>
        <strain evidence="3">K00500041</strain>
    </source>
</reference>
<evidence type="ECO:0000313" key="2">
    <source>
        <dbReference type="EMBL" id="COU97340.1"/>
    </source>
</evidence>